<evidence type="ECO:0000259" key="15">
    <source>
        <dbReference type="PROSITE" id="PS51292"/>
    </source>
</evidence>
<dbReference type="EC" id="2.3.2.27" evidence="4"/>
<dbReference type="Pfam" id="PF23113">
    <property type="entry name" value="MARCHF6_C"/>
    <property type="match status" value="1"/>
</dbReference>
<dbReference type="eggNOG" id="KOG1609">
    <property type="taxonomic scope" value="Eukaryota"/>
</dbReference>
<comment type="catalytic activity">
    <reaction evidence="1">
        <text>S-ubiquitinyl-[E2 ubiquitin-conjugating enzyme]-L-cysteine + [acceptor protein]-L-lysine = [E2 ubiquitin-conjugating enzyme]-L-cysteine + N(6)-ubiquitinyl-[acceptor protein]-L-lysine.</text>
        <dbReference type="EC" id="2.3.2.27"/>
    </reaction>
</comment>
<evidence type="ECO:0000256" key="13">
    <source>
        <dbReference type="SAM" id="MobiDB-lite"/>
    </source>
</evidence>
<evidence type="ECO:0000256" key="3">
    <source>
        <dbReference type="ARBA" id="ARBA00004906"/>
    </source>
</evidence>
<dbReference type="CDD" id="cd16702">
    <property type="entry name" value="RING_CH-C4HC3_MARCH6"/>
    <property type="match status" value="1"/>
</dbReference>
<dbReference type="InParanoid" id="A0A0L0HF45"/>
<keyword evidence="5" id="KW-0808">Transferase</keyword>
<dbReference type="GO" id="GO:0008270">
    <property type="term" value="F:zinc ion binding"/>
    <property type="evidence" value="ECO:0007669"/>
    <property type="project" value="UniProtKB-KW"/>
</dbReference>
<keyword evidence="17" id="KW-1185">Reference proteome</keyword>
<feature type="region of interest" description="Disordered" evidence="13">
    <location>
        <begin position="515"/>
        <end position="544"/>
    </location>
</feature>
<evidence type="ECO:0000313" key="16">
    <source>
        <dbReference type="EMBL" id="KNC99656.1"/>
    </source>
</evidence>
<accession>A0A0L0HF45</accession>
<feature type="region of interest" description="Disordered" evidence="13">
    <location>
        <begin position="264"/>
        <end position="297"/>
    </location>
</feature>
<gene>
    <name evidence="16" type="ORF">SPPG_09243</name>
</gene>
<evidence type="ECO:0000256" key="6">
    <source>
        <dbReference type="ARBA" id="ARBA00022692"/>
    </source>
</evidence>
<dbReference type="PROSITE" id="PS51292">
    <property type="entry name" value="ZF_RING_CH"/>
    <property type="match status" value="1"/>
</dbReference>
<evidence type="ECO:0000256" key="5">
    <source>
        <dbReference type="ARBA" id="ARBA00022679"/>
    </source>
</evidence>
<keyword evidence="7" id="KW-0479">Metal-binding</keyword>
<dbReference type="OrthoDB" id="264354at2759"/>
<evidence type="ECO:0000256" key="11">
    <source>
        <dbReference type="ARBA" id="ARBA00022989"/>
    </source>
</evidence>
<evidence type="ECO:0000256" key="4">
    <source>
        <dbReference type="ARBA" id="ARBA00012483"/>
    </source>
</evidence>
<comment type="subcellular location">
    <subcellularLocation>
        <location evidence="2">Membrane</location>
        <topology evidence="2">Multi-pass membrane protein</topology>
    </subcellularLocation>
</comment>
<feature type="compositionally biased region" description="Low complexity" evidence="13">
    <location>
        <begin position="1196"/>
        <end position="1205"/>
    </location>
</feature>
<evidence type="ECO:0000256" key="7">
    <source>
        <dbReference type="ARBA" id="ARBA00022723"/>
    </source>
</evidence>
<dbReference type="RefSeq" id="XP_016607696.1">
    <property type="nucleotide sequence ID" value="XM_016757400.1"/>
</dbReference>
<feature type="region of interest" description="Disordered" evidence="13">
    <location>
        <begin position="1194"/>
        <end position="1271"/>
    </location>
</feature>
<feature type="transmembrane region" description="Helical" evidence="14">
    <location>
        <begin position="1336"/>
        <end position="1361"/>
    </location>
</feature>
<feature type="transmembrane region" description="Helical" evidence="14">
    <location>
        <begin position="691"/>
        <end position="711"/>
    </location>
</feature>
<dbReference type="FunFam" id="3.30.40.10:FF:000287">
    <property type="entry name" value="RING finger membrane protein"/>
    <property type="match status" value="1"/>
</dbReference>
<dbReference type="Proteomes" id="UP000053201">
    <property type="component" value="Unassembled WGS sequence"/>
</dbReference>
<dbReference type="GO" id="GO:0036503">
    <property type="term" value="P:ERAD pathway"/>
    <property type="evidence" value="ECO:0007669"/>
    <property type="project" value="TreeGrafter"/>
</dbReference>
<feature type="transmembrane region" description="Helical" evidence="14">
    <location>
        <begin position="1522"/>
        <end position="1544"/>
    </location>
</feature>
<comment type="pathway">
    <text evidence="3">Protein modification; protein ubiquitination.</text>
</comment>
<feature type="transmembrane region" description="Helical" evidence="14">
    <location>
        <begin position="1484"/>
        <end position="1510"/>
    </location>
</feature>
<protein>
    <recommendedName>
        <fullName evidence="4">RING-type E3 ubiquitin transferase</fullName>
        <ecNumber evidence="4">2.3.2.27</ecNumber>
    </recommendedName>
</protein>
<feature type="transmembrane region" description="Helical" evidence="14">
    <location>
        <begin position="1009"/>
        <end position="1028"/>
    </location>
</feature>
<feature type="region of interest" description="Disordered" evidence="13">
    <location>
        <begin position="416"/>
        <end position="460"/>
    </location>
</feature>
<dbReference type="STRING" id="645134.A0A0L0HF45"/>
<dbReference type="PANTHER" id="PTHR13145">
    <property type="entry name" value="SSM4 PROTEIN"/>
    <property type="match status" value="1"/>
</dbReference>
<dbReference type="Gene3D" id="3.30.40.10">
    <property type="entry name" value="Zinc/RING finger domain, C3HC4 (zinc finger)"/>
    <property type="match status" value="1"/>
</dbReference>
<proteinExistence type="predicted"/>
<dbReference type="VEuPathDB" id="FungiDB:SPPG_09243"/>
<dbReference type="GeneID" id="27692368"/>
<keyword evidence="6 14" id="KW-0812">Transmembrane</keyword>
<feature type="region of interest" description="Disordered" evidence="13">
    <location>
        <begin position="848"/>
        <end position="902"/>
    </location>
</feature>
<feature type="region of interest" description="Disordered" evidence="13">
    <location>
        <begin position="312"/>
        <end position="333"/>
    </location>
</feature>
<dbReference type="InterPro" id="IPR013083">
    <property type="entry name" value="Znf_RING/FYVE/PHD"/>
</dbReference>
<dbReference type="SUPFAM" id="SSF57850">
    <property type="entry name" value="RING/U-box"/>
    <property type="match status" value="1"/>
</dbReference>
<feature type="compositionally biased region" description="Basic and acidic residues" evidence="13">
    <location>
        <begin position="874"/>
        <end position="899"/>
    </location>
</feature>
<feature type="region of interest" description="Disordered" evidence="13">
    <location>
        <begin position="634"/>
        <end position="658"/>
    </location>
</feature>
<evidence type="ECO:0000256" key="12">
    <source>
        <dbReference type="ARBA" id="ARBA00023136"/>
    </source>
</evidence>
<evidence type="ECO:0000256" key="10">
    <source>
        <dbReference type="ARBA" id="ARBA00022833"/>
    </source>
</evidence>
<keyword evidence="10" id="KW-0862">Zinc</keyword>
<feature type="transmembrane region" description="Helical" evidence="14">
    <location>
        <begin position="1067"/>
        <end position="1092"/>
    </location>
</feature>
<dbReference type="PANTHER" id="PTHR13145:SF0">
    <property type="entry name" value="E3 UBIQUITIN-PROTEIN LIGASE MARCHF6"/>
    <property type="match status" value="1"/>
</dbReference>
<keyword evidence="9" id="KW-0833">Ubl conjugation pathway</keyword>
<evidence type="ECO:0000256" key="2">
    <source>
        <dbReference type="ARBA" id="ARBA00004141"/>
    </source>
</evidence>
<sequence>MAGDEEEVEICRVCRCPSTPDQPLYYPCKCSGSMKYVHQDCLEEWLQHSRKRQCEICNHAFAFTPIYSDRAPERISVWFFLSIVSRRIVSLARLYLRVFFAAFVWLIWVPYFTVWVWRIYFNPRFLFNSVGAGSTMVWQAVAIYKTIWAPVNTISPGNETRTDLIDVVDGVAHPSNLNAADYRKILNTFFTDVFEGQIIASVAVVICLAFLCLKEYVVMNTPVDPQGNPVNVPDEAAAMAEAPPLVDRPVQPIFVRRDRLPLNDVHPREQMDQAEGAPFIEPNPVERRDEGQQDEGEAKPANMIAGYDLGEPSNAQHRKTGLQQNGEDVDGRPHTKTDYDAFSHGKAARILGNDQESSLTTRAPRGNVGERLEYGAVRSLEDEQNEYAGPNNRLINIGTSSDNHWSALRDDRLSSSEVTGGEINGSVADFEGTSDLGSTNKLSTNSLSDGARTPFPGLNDSDLIERERKLISAAIYDEKQYRERHSAGSETGKGKNTATSANELEGGRSDALTLAQSASHDAQPSSGDASSSFHVEASEGNGKASSIHMDAEHNFGWDTGLPENRVFQGQSGSAHLPRSLSAVRLQHAETDLETYRRRRSSMSDLGPPAGQVPNGFRPENTPALGMAPVPVMPPIQRPPVEQPQLPPPPAQAPAPPAPVVDPNPNADNNDVNAFLELVGVQGPLENLAQNVTMVLLVIIVALGIGVLWPYLTGRFMVWLIKDIYAPSLEWIVGSLQKVTDPVLDPVVDVTVWCIRLLGIRAGRGGKWREGLGTVKGNLTSYNVTDVLPKNLTEGVNEVGTGIRAGVAPVNDVKVPVHANVLELMEQVADLEAQVEELGDGFIRNEATVKDAADVSPEGSASNGSADLPEGSPEAAREKDAMENLKKRAADRKTTGGDGRKGKRVAGVPDKVLFTAVGYTTHGFFIMDYARRTGLLQHPYAQTVKRIMMKWVLYVIMAAKFSFFLTIELGIFPFFCGVLIDICTLPVFGPSATIASRWAFYNAHPWTSEFLHWLAGTTFMFQFALYVSTVREIVRPGVMWFIRDPNDPQFHPMNDILERPVLTQLRKLAVGTIMYAGMVLGGVGGFVSLVWSIDRLFGIKEGPGKIWPLQWDLSIPVSEFPIDLLIFHFVVPWTVAWIRPKRILRWLVDQWFRWTARRLRLTSFLFGGAHKDEESDDEVEVEVNDATEEIVYHDEAAPSASADSPSLEGNGTVEQPAAPAHSQEQPLPTSAGSSSSDRADDADDEWEDEEVIVLNGPGPRTPPSTTTGIKRKRWRPRREYRYMRVPNHDHVEVIAGQKMLIPLKFGEGLMGREGETEEEVRVNWTKVYVPDRFKIRIAVLLLFQWVCGVVLMTTVIVGPLYLGRIISIEIFQCLPELDVFAPANPTTSDVLPRRAIRPDLPPFRPLGTGRASVVDGHTAPRTAGGPPTRALVQAVLQDWALGAVYMKIAWALVMVGPDTEVKRVLTELVRGGVRRLRVGPIWQKVLFPLVAICIGLAAGPWALGILMQMMVKDGTVSTDALRWVFPGALLSSLLGGILWVLVGFVKRWMEQVKEEEFLVGRKLHNLEDTGEGGNEQAVAGEEVVG</sequence>
<name>A0A0L0HF45_SPIPD</name>
<dbReference type="InterPro" id="IPR011016">
    <property type="entry name" value="Znf_RING-CH"/>
</dbReference>
<feature type="region of interest" description="Disordered" evidence="13">
    <location>
        <begin position="481"/>
        <end position="503"/>
    </location>
</feature>
<evidence type="ECO:0000313" key="17">
    <source>
        <dbReference type="Proteomes" id="UP000053201"/>
    </source>
</evidence>
<keyword evidence="11 14" id="KW-1133">Transmembrane helix</keyword>
<dbReference type="GO" id="GO:0005789">
    <property type="term" value="C:endoplasmic reticulum membrane"/>
    <property type="evidence" value="ECO:0007669"/>
    <property type="project" value="TreeGrafter"/>
</dbReference>
<dbReference type="OMA" id="VGTCYMF"/>
<dbReference type="FunCoup" id="A0A0L0HF45">
    <property type="interactions" value="503"/>
</dbReference>
<dbReference type="Pfam" id="PF12906">
    <property type="entry name" value="RINGv"/>
    <property type="match status" value="1"/>
</dbReference>
<evidence type="ECO:0000256" key="1">
    <source>
        <dbReference type="ARBA" id="ARBA00000900"/>
    </source>
</evidence>
<reference evidence="16 17" key="1">
    <citation type="submission" date="2009-08" db="EMBL/GenBank/DDBJ databases">
        <title>The Genome Sequence of Spizellomyces punctatus strain DAOM BR117.</title>
        <authorList>
            <consortium name="The Broad Institute Genome Sequencing Platform"/>
            <person name="Russ C."/>
            <person name="Cuomo C."/>
            <person name="Shea T."/>
            <person name="Young S.K."/>
            <person name="Zeng Q."/>
            <person name="Koehrsen M."/>
            <person name="Haas B."/>
            <person name="Borodovsky M."/>
            <person name="Guigo R."/>
            <person name="Alvarado L."/>
            <person name="Berlin A."/>
            <person name="Bochicchio J."/>
            <person name="Borenstein D."/>
            <person name="Chapman S."/>
            <person name="Chen Z."/>
            <person name="Engels R."/>
            <person name="Freedman E."/>
            <person name="Gellesch M."/>
            <person name="Goldberg J."/>
            <person name="Griggs A."/>
            <person name="Gujja S."/>
            <person name="Heiman D."/>
            <person name="Hepburn T."/>
            <person name="Howarth C."/>
            <person name="Jen D."/>
            <person name="Larson L."/>
            <person name="Lewis B."/>
            <person name="Mehta T."/>
            <person name="Park D."/>
            <person name="Pearson M."/>
            <person name="Roberts A."/>
            <person name="Saif S."/>
            <person name="Shenoy N."/>
            <person name="Sisk P."/>
            <person name="Stolte C."/>
            <person name="Sykes S."/>
            <person name="Thomson T."/>
            <person name="Walk T."/>
            <person name="White J."/>
            <person name="Yandava C."/>
            <person name="Burger G."/>
            <person name="Gray M.W."/>
            <person name="Holland P.W.H."/>
            <person name="King N."/>
            <person name="Lang F.B.F."/>
            <person name="Roger A.J."/>
            <person name="Ruiz-Trillo I."/>
            <person name="Lander E."/>
            <person name="Nusbaum C."/>
        </authorList>
    </citation>
    <scope>NUCLEOTIDE SEQUENCE [LARGE SCALE GENOMIC DNA]</scope>
    <source>
        <strain evidence="16 17">DAOM BR117</strain>
    </source>
</reference>
<evidence type="ECO:0000256" key="8">
    <source>
        <dbReference type="ARBA" id="ARBA00022771"/>
    </source>
</evidence>
<feature type="domain" description="RING-CH-type" evidence="15">
    <location>
        <begin position="3"/>
        <end position="64"/>
    </location>
</feature>
<dbReference type="EMBL" id="KQ257457">
    <property type="protein sequence ID" value="KNC99656.1"/>
    <property type="molecule type" value="Genomic_DNA"/>
</dbReference>
<dbReference type="InterPro" id="IPR056521">
    <property type="entry name" value="MARCHF6-like_C"/>
</dbReference>
<feature type="compositionally biased region" description="Polar residues" evidence="13">
    <location>
        <begin position="435"/>
        <end position="448"/>
    </location>
</feature>
<evidence type="ECO:0000256" key="14">
    <source>
        <dbReference type="SAM" id="Phobius"/>
    </source>
</evidence>
<dbReference type="SMART" id="SM00744">
    <property type="entry name" value="RINGv"/>
    <property type="match status" value="1"/>
</dbReference>
<feature type="transmembrane region" description="Helical" evidence="14">
    <location>
        <begin position="950"/>
        <end position="979"/>
    </location>
</feature>
<feature type="compositionally biased region" description="Acidic residues" evidence="13">
    <location>
        <begin position="1239"/>
        <end position="1250"/>
    </location>
</feature>
<organism evidence="16 17">
    <name type="scientific">Spizellomyces punctatus (strain DAOM BR117)</name>
    <dbReference type="NCBI Taxonomy" id="645134"/>
    <lineage>
        <taxon>Eukaryota</taxon>
        <taxon>Fungi</taxon>
        <taxon>Fungi incertae sedis</taxon>
        <taxon>Chytridiomycota</taxon>
        <taxon>Chytridiomycota incertae sedis</taxon>
        <taxon>Chytridiomycetes</taxon>
        <taxon>Spizellomycetales</taxon>
        <taxon>Spizellomycetaceae</taxon>
        <taxon>Spizellomyces</taxon>
    </lineage>
</organism>
<dbReference type="GO" id="GO:0061630">
    <property type="term" value="F:ubiquitin protein ligase activity"/>
    <property type="evidence" value="ECO:0007669"/>
    <property type="project" value="UniProtKB-EC"/>
</dbReference>
<feature type="compositionally biased region" description="Polar residues" evidence="13">
    <location>
        <begin position="515"/>
        <end position="533"/>
    </location>
</feature>
<evidence type="ECO:0000256" key="9">
    <source>
        <dbReference type="ARBA" id="ARBA00022786"/>
    </source>
</evidence>
<feature type="transmembrane region" description="Helical" evidence="14">
    <location>
        <begin position="94"/>
        <end position="113"/>
    </location>
</feature>
<keyword evidence="12 14" id="KW-0472">Membrane</keyword>
<keyword evidence="8" id="KW-0863">Zinc-finger</keyword>